<evidence type="ECO:0000256" key="2">
    <source>
        <dbReference type="ARBA" id="ARBA00022676"/>
    </source>
</evidence>
<dbReference type="Gene3D" id="3.90.550.10">
    <property type="entry name" value="Spore Coat Polysaccharide Biosynthesis Protein SpsA, Chain A"/>
    <property type="match status" value="1"/>
</dbReference>
<dbReference type="EMBL" id="CP053452">
    <property type="protein sequence ID" value="QJW92708.1"/>
    <property type="molecule type" value="Genomic_DNA"/>
</dbReference>
<proteinExistence type="inferred from homology"/>
<dbReference type="PANTHER" id="PTHR43685:SF5">
    <property type="entry name" value="GLYCOSYLTRANSFERASE EPSE-RELATED"/>
    <property type="match status" value="1"/>
</dbReference>
<protein>
    <submittedName>
        <fullName evidence="7">GT2/GT4 families glycosyltransferase</fullName>
    </submittedName>
</protein>
<dbReference type="KEGG" id="ftj:FTUN_0205"/>
<dbReference type="Gene3D" id="3.40.50.2000">
    <property type="entry name" value="Glycogen Phosphorylase B"/>
    <property type="match status" value="1"/>
</dbReference>
<dbReference type="AlphaFoldDB" id="A0A6M5YFF1"/>
<evidence type="ECO:0000259" key="5">
    <source>
        <dbReference type="Pfam" id="PF00535"/>
    </source>
</evidence>
<dbReference type="PANTHER" id="PTHR43685">
    <property type="entry name" value="GLYCOSYLTRANSFERASE"/>
    <property type="match status" value="1"/>
</dbReference>
<dbReference type="InterPro" id="IPR001173">
    <property type="entry name" value="Glyco_trans_2-like"/>
</dbReference>
<name>A0A6M5YFF1_9BACT</name>
<keyword evidence="8" id="KW-1185">Reference proteome</keyword>
<keyword evidence="2" id="KW-0328">Glycosyltransferase</keyword>
<dbReference type="InterPro" id="IPR028098">
    <property type="entry name" value="Glyco_trans_4-like_N"/>
</dbReference>
<sequence>MTPTVSVLMPVYNGERYLAEAVDSVLAQTFTDFEFVIVDDGSKDGSLAVLQWYAARDPRVRIISRPNTGIVGALNDGLAAARGELVARMDADDVCHPERFRTQVEYLRAHPACVVVGSRADLIDPDGERIGRWDMALDHDEIDRANLAGKLTIVHPSLVFRRAAVVGAGAYRQETAGSEDLDLMLRLAETGRLANVPDVLLRYRRHHESLTHSAPGQVSEAAYRALRDAWARRGLGDPPLRPAARAPVPPPRTTTRCGRGWRSRSVTSPRPASTPGGRCGWPRFQRPPGASPTARCGATDRSCRGHSRMRITFVCPPPDLSGGQRVVATYADRLQRRGHSVTIVTPRRARPGLRAVARSLLRTGRWPLRPPTDSHFARCAAEHRLLDRNRPVTDADVPDADVVIATWWETAEWVMNLAPKKGAKVYFIQHHEVFEYLPVERVEASWRLPLRKIVVARWLADLARDRYGDPAAELVPNAVDLDLFHAPSRGRNKVPVVGTMYSTVHFKGCDTGLEAVRLAAARLHGLKLLAFGAAPVDPSMPLPPGAEFHLRPQQDRIRELYARCDVWLFASRSEGFGLPILEAMACRTPVIGTPAGAAPELIARGGGCLVEYEDPADMAAAIVRVCSQSDSEWQSMSDAAYATATQYTWADATDLFERALRAAVGQAPPRPAGAGEEHPT</sequence>
<dbReference type="Gene3D" id="3.40.50.11090">
    <property type="match status" value="1"/>
</dbReference>
<gene>
    <name evidence="7" type="ORF">FTUN_0205</name>
</gene>
<evidence type="ECO:0000313" key="7">
    <source>
        <dbReference type="EMBL" id="QJW92708.1"/>
    </source>
</evidence>
<dbReference type="RefSeq" id="WP_171469056.1">
    <property type="nucleotide sequence ID" value="NZ_CP053452.2"/>
</dbReference>
<evidence type="ECO:0000256" key="1">
    <source>
        <dbReference type="ARBA" id="ARBA00006739"/>
    </source>
</evidence>
<dbReference type="SUPFAM" id="SSF53756">
    <property type="entry name" value="UDP-Glycosyltransferase/glycogen phosphorylase"/>
    <property type="match status" value="1"/>
</dbReference>
<organism evidence="7 8">
    <name type="scientific">Frigoriglobus tundricola</name>
    <dbReference type="NCBI Taxonomy" id="2774151"/>
    <lineage>
        <taxon>Bacteria</taxon>
        <taxon>Pseudomonadati</taxon>
        <taxon>Planctomycetota</taxon>
        <taxon>Planctomycetia</taxon>
        <taxon>Gemmatales</taxon>
        <taxon>Gemmataceae</taxon>
        <taxon>Frigoriglobus</taxon>
    </lineage>
</organism>
<reference evidence="8" key="1">
    <citation type="submission" date="2020-05" db="EMBL/GenBank/DDBJ databases">
        <title>Frigoriglobus tundricola gen. nov., sp. nov., a psychrotolerant cellulolytic planctomycete of the family Gemmataceae with two divergent copies of 16S rRNA gene.</title>
        <authorList>
            <person name="Kulichevskaya I.S."/>
            <person name="Ivanova A.A."/>
            <person name="Naumoff D.G."/>
            <person name="Beletsky A.V."/>
            <person name="Rijpstra W.I.C."/>
            <person name="Sinninghe Damste J.S."/>
            <person name="Mardanov A.V."/>
            <person name="Ravin N.V."/>
            <person name="Dedysh S.N."/>
        </authorList>
    </citation>
    <scope>NUCLEOTIDE SEQUENCE [LARGE SCALE GENOMIC DNA]</scope>
    <source>
        <strain evidence="8">PL17</strain>
    </source>
</reference>
<feature type="region of interest" description="Disordered" evidence="4">
    <location>
        <begin position="234"/>
        <end position="301"/>
    </location>
</feature>
<dbReference type="CDD" id="cd03801">
    <property type="entry name" value="GT4_PimA-like"/>
    <property type="match status" value="1"/>
</dbReference>
<dbReference type="Pfam" id="PF13439">
    <property type="entry name" value="Glyco_transf_4"/>
    <property type="match status" value="1"/>
</dbReference>
<dbReference type="SUPFAM" id="SSF53448">
    <property type="entry name" value="Nucleotide-diphospho-sugar transferases"/>
    <property type="match status" value="1"/>
</dbReference>
<dbReference type="Pfam" id="PF00535">
    <property type="entry name" value="Glycos_transf_2"/>
    <property type="match status" value="1"/>
</dbReference>
<evidence type="ECO:0000256" key="4">
    <source>
        <dbReference type="SAM" id="MobiDB-lite"/>
    </source>
</evidence>
<dbReference type="InterPro" id="IPR050834">
    <property type="entry name" value="Glycosyltransf_2"/>
</dbReference>
<dbReference type="InterPro" id="IPR029044">
    <property type="entry name" value="Nucleotide-diphossugar_trans"/>
</dbReference>
<feature type="compositionally biased region" description="Low complexity" evidence="4">
    <location>
        <begin position="236"/>
        <end position="246"/>
    </location>
</feature>
<evidence type="ECO:0000259" key="6">
    <source>
        <dbReference type="Pfam" id="PF13439"/>
    </source>
</evidence>
<evidence type="ECO:0000256" key="3">
    <source>
        <dbReference type="ARBA" id="ARBA00022679"/>
    </source>
</evidence>
<feature type="domain" description="Glycosyltransferase subfamily 4-like N-terminal" evidence="6">
    <location>
        <begin position="321"/>
        <end position="482"/>
    </location>
</feature>
<dbReference type="GO" id="GO:0016757">
    <property type="term" value="F:glycosyltransferase activity"/>
    <property type="evidence" value="ECO:0007669"/>
    <property type="project" value="UniProtKB-KW"/>
</dbReference>
<dbReference type="Proteomes" id="UP000503447">
    <property type="component" value="Chromosome"/>
</dbReference>
<evidence type="ECO:0000313" key="8">
    <source>
        <dbReference type="Proteomes" id="UP000503447"/>
    </source>
</evidence>
<keyword evidence="3 7" id="KW-0808">Transferase</keyword>
<accession>A0A6M5YFF1</accession>
<feature type="compositionally biased region" description="Low complexity" evidence="4">
    <location>
        <begin position="253"/>
        <end position="264"/>
    </location>
</feature>
<feature type="domain" description="Glycosyltransferase 2-like" evidence="5">
    <location>
        <begin position="6"/>
        <end position="163"/>
    </location>
</feature>
<comment type="similarity">
    <text evidence="1">Belongs to the glycosyltransferase 2 family.</text>
</comment>
<dbReference type="Pfam" id="PF13692">
    <property type="entry name" value="Glyco_trans_1_4"/>
    <property type="match status" value="1"/>
</dbReference>